<dbReference type="GO" id="GO:0008171">
    <property type="term" value="F:O-methyltransferase activity"/>
    <property type="evidence" value="ECO:0007669"/>
    <property type="project" value="UniProtKB-UniRule"/>
</dbReference>
<dbReference type="InterPro" id="IPR029063">
    <property type="entry name" value="SAM-dependent_MTases_sf"/>
</dbReference>
<evidence type="ECO:0000256" key="2">
    <source>
        <dbReference type="ARBA" id="ARBA00022603"/>
    </source>
</evidence>
<dbReference type="SUPFAM" id="SSF53335">
    <property type="entry name" value="S-adenosyl-L-methionine-dependent methyltransferases"/>
    <property type="match status" value="1"/>
</dbReference>
<dbReference type="Gene3D" id="3.40.50.150">
    <property type="entry name" value="Vaccinia Virus protein VP39"/>
    <property type="match status" value="1"/>
</dbReference>
<name>A0A1I7VQN9_LOALO</name>
<dbReference type="InterPro" id="IPR025714">
    <property type="entry name" value="Methyltranfer_dom"/>
</dbReference>
<keyword evidence="9" id="KW-1185">Reference proteome</keyword>
<keyword evidence="3 6" id="KW-0808">Transferase</keyword>
<dbReference type="Proteomes" id="UP000095285">
    <property type="component" value="Unassembled WGS sequence"/>
</dbReference>
<feature type="region of interest" description="Disordered" evidence="7">
    <location>
        <begin position="126"/>
        <end position="173"/>
    </location>
</feature>
<comment type="similarity">
    <text evidence="1 6">Belongs to the methyltransferase superfamily.</text>
</comment>
<feature type="region of interest" description="Disordered" evidence="7">
    <location>
        <begin position="28"/>
        <end position="70"/>
    </location>
</feature>
<evidence type="ECO:0000256" key="1">
    <source>
        <dbReference type="ARBA" id="ARBA00008361"/>
    </source>
</evidence>
<dbReference type="PANTHER" id="PTHR12315:SF0">
    <property type="entry name" value="7SK SNRNA METHYLPHOSPHATE CAPPING ENZYME"/>
    <property type="match status" value="1"/>
</dbReference>
<keyword evidence="2 6" id="KW-0489">Methyltransferase</keyword>
<keyword evidence="4 5" id="KW-0949">S-adenosyl-L-methionine</keyword>
<evidence type="ECO:0000256" key="3">
    <source>
        <dbReference type="ARBA" id="ARBA00022679"/>
    </source>
</evidence>
<evidence type="ECO:0000256" key="4">
    <source>
        <dbReference type="ARBA" id="ARBA00022691"/>
    </source>
</evidence>
<reference evidence="9" key="1">
    <citation type="submission" date="2012-04" db="EMBL/GenBank/DDBJ databases">
        <title>The Genome Sequence of Loa loa.</title>
        <authorList>
            <consortium name="The Broad Institute Genome Sequencing Platform"/>
            <consortium name="Broad Institute Genome Sequencing Center for Infectious Disease"/>
            <person name="Nutman T.B."/>
            <person name="Fink D.L."/>
            <person name="Russ C."/>
            <person name="Young S."/>
            <person name="Zeng Q."/>
            <person name="Gargeya S."/>
            <person name="Alvarado L."/>
            <person name="Berlin A."/>
            <person name="Chapman S.B."/>
            <person name="Chen Z."/>
            <person name="Freedman E."/>
            <person name="Gellesch M."/>
            <person name="Goldberg J."/>
            <person name="Griggs A."/>
            <person name="Gujja S."/>
            <person name="Heilman E.R."/>
            <person name="Heiman D."/>
            <person name="Howarth C."/>
            <person name="Mehta T."/>
            <person name="Neiman D."/>
            <person name="Pearson M."/>
            <person name="Roberts A."/>
            <person name="Saif S."/>
            <person name="Shea T."/>
            <person name="Shenoy N."/>
            <person name="Sisk P."/>
            <person name="Stolte C."/>
            <person name="Sykes S."/>
            <person name="White J."/>
            <person name="Yandava C."/>
            <person name="Haas B."/>
            <person name="Henn M.R."/>
            <person name="Nusbaum C."/>
            <person name="Birren B."/>
        </authorList>
    </citation>
    <scope>NUCLEOTIDE SEQUENCE [LARGE SCALE GENOMIC DNA]</scope>
</reference>
<dbReference type="STRING" id="7209.A0A1I7VQN9"/>
<dbReference type="eggNOG" id="KOG2899">
    <property type="taxonomic scope" value="Eukaryota"/>
</dbReference>
<dbReference type="InterPro" id="IPR039772">
    <property type="entry name" value="Bin3-like"/>
</dbReference>
<evidence type="ECO:0000256" key="6">
    <source>
        <dbReference type="RuleBase" id="RU367087"/>
    </source>
</evidence>
<evidence type="ECO:0000259" key="8">
    <source>
        <dbReference type="PROSITE" id="PS51515"/>
    </source>
</evidence>
<dbReference type="EC" id="2.1.1.-" evidence="6"/>
<dbReference type="InterPro" id="IPR010675">
    <property type="entry name" value="Bin3_C"/>
</dbReference>
<dbReference type="FunFam" id="3.40.50.150:FF:000083">
    <property type="entry name" value="7SK snRNA methylphosphate capping enzyme"/>
    <property type="match status" value="1"/>
</dbReference>
<evidence type="ECO:0000256" key="5">
    <source>
        <dbReference type="PROSITE-ProRule" id="PRU00848"/>
    </source>
</evidence>
<dbReference type="PROSITE" id="PS51515">
    <property type="entry name" value="BIN3_SAM"/>
    <property type="match status" value="1"/>
</dbReference>
<dbReference type="AlphaFoldDB" id="A0A1I7VQN9"/>
<dbReference type="CDD" id="cd02440">
    <property type="entry name" value="AdoMet_MTases"/>
    <property type="match status" value="1"/>
</dbReference>
<dbReference type="GO" id="GO:0032259">
    <property type="term" value="P:methylation"/>
    <property type="evidence" value="ECO:0007669"/>
    <property type="project" value="UniProtKB-KW"/>
</dbReference>
<reference evidence="10" key="2">
    <citation type="submission" date="2016-11" db="UniProtKB">
        <authorList>
            <consortium name="WormBaseParasite"/>
        </authorList>
    </citation>
    <scope>IDENTIFICATION</scope>
</reference>
<protein>
    <recommendedName>
        <fullName evidence="6">RNA methyltransferase</fullName>
        <ecNumber evidence="6">2.1.1.-</ecNumber>
    </recommendedName>
</protein>
<feature type="domain" description="Bin3-type SAM" evidence="8">
    <location>
        <begin position="273"/>
        <end position="501"/>
    </location>
</feature>
<evidence type="ECO:0000256" key="7">
    <source>
        <dbReference type="SAM" id="MobiDB-lite"/>
    </source>
</evidence>
<dbReference type="GO" id="GO:0017069">
    <property type="term" value="F:snRNA binding"/>
    <property type="evidence" value="ECO:0007669"/>
    <property type="project" value="TreeGrafter"/>
</dbReference>
<dbReference type="Pfam" id="PF13847">
    <property type="entry name" value="Methyltransf_31"/>
    <property type="match status" value="1"/>
</dbReference>
<proteinExistence type="inferred from homology"/>
<organism evidence="9 10">
    <name type="scientific">Loa loa</name>
    <name type="common">Eye worm</name>
    <name type="synonym">Filaria loa</name>
    <dbReference type="NCBI Taxonomy" id="7209"/>
    <lineage>
        <taxon>Eukaryota</taxon>
        <taxon>Metazoa</taxon>
        <taxon>Ecdysozoa</taxon>
        <taxon>Nematoda</taxon>
        <taxon>Chromadorea</taxon>
        <taxon>Rhabditida</taxon>
        <taxon>Spirurina</taxon>
        <taxon>Spiruromorpha</taxon>
        <taxon>Filarioidea</taxon>
        <taxon>Onchocercidae</taxon>
        <taxon>Loa</taxon>
    </lineage>
</organism>
<dbReference type="Pfam" id="PF06859">
    <property type="entry name" value="Bin3"/>
    <property type="match status" value="1"/>
</dbReference>
<accession>A0A1I7VQN9</accession>
<feature type="compositionally biased region" description="Basic residues" evidence="7">
    <location>
        <begin position="129"/>
        <end position="140"/>
    </location>
</feature>
<dbReference type="GO" id="GO:0008173">
    <property type="term" value="F:RNA methyltransferase activity"/>
    <property type="evidence" value="ECO:0007669"/>
    <property type="project" value="UniProtKB-UniRule"/>
</dbReference>
<evidence type="ECO:0000313" key="10">
    <source>
        <dbReference type="WBParaSite" id="EN70_522"/>
    </source>
</evidence>
<sequence length="1071" mass="122801">MEESYRESKPDTLKPNQPVSIDVEVQTEDGIHREGKSYRGRGRGHWRGGGRGGRGFKRRTRGDGGPWNKRRRFTYTGTVDDFPFLHGGNSKDPLNLKSVKPVDEAENMKPVDIIIPKNIHDPLNLRNVNKNRARRKRRYSKLTEKEEVEGSSESSSKRRGSIASGINEKRQEDPIVSPVPLSVVRKFCGNLSRRLPHQKIEKRGRKVQDIEKLQPSSGAVAGASNSQAVEIFKIEDEKSADEKKKKEKDNQRFRYGNYTRYYGNRLEKGSGHDPRMKVLKKEWFEKKSVLDIGCNVGYLTLSIAKEYQPGNIVGIDIDAHLVGVARKNIRHYCDNDVPIVGGFPASFAQRYGPVSAPLTTFSTKFPDNIWFRCENYVLEKDELLDAVKEEYDVIMALSITKWIHLNWGDAGIKRFFKRVYRHLRPGGLFILEPQSFETYKKRAKLTKDIYEVYKAIEFMPNAFQEYLVVDIGFDFCQHIDPPKAHAKGFERPIQVYCKRISHPFNRASFYDHDGIPKTCAVDSLSPRNVTSEGSGLNIFPSYQKAVIWYEHSFMRKFQVHLSDCHDQACFLEFNWKKNMEWPKFDFAKYSYIQSQRLSSARKSNCGLKKNRSKTCRSLAPDFENITKKRSSTKRNIVQNESIITLHQQISPNSNPSTCARDLFQMNRKINTEKIPPLSPILINGFLKNATAYSPAPLKDSNLNVKEMLISMRTDSVNLVATNTSHCEDPIILESPEPVFIPLHFSLQRSKVIPRNQTFTNQSKLSTSFATAAKESGNLNSKCWKNGKTNHSPKLHASSKTAVSISAHSLDNSLISLETLPLFEIHRKSLHKNENSPNLNFINSQLSTETDESITIRHTRSNSDVLQNHTVCIDDSESVATKDEHSHDCFLDVIHEIEPNNPDFETKVFVQSISSPATNQLKIYGFQNESVEVIHQKQYHRLSKLAETLKKRLFIGSSDLVMWKCEEPKQHPVRQVTMISKVEQWGFCWTLVKNISDSEIAHIVDSEPMKRTAKVLSRYRNQRERNVGDDQESRRRYVLSQRTSEGTFCLYQPLSKLNTSSGEFILSPRYYR</sequence>
<feature type="compositionally biased region" description="Basic residues" evidence="7">
    <location>
        <begin position="38"/>
        <end position="60"/>
    </location>
</feature>
<dbReference type="GO" id="GO:0040031">
    <property type="term" value="P:snRNA modification"/>
    <property type="evidence" value="ECO:0007669"/>
    <property type="project" value="TreeGrafter"/>
</dbReference>
<dbReference type="WBParaSite" id="EN70_522">
    <property type="protein sequence ID" value="EN70_522"/>
    <property type="gene ID" value="EN70_522"/>
</dbReference>
<evidence type="ECO:0000313" key="9">
    <source>
        <dbReference type="Proteomes" id="UP000095285"/>
    </source>
</evidence>
<dbReference type="PANTHER" id="PTHR12315">
    <property type="entry name" value="BICOID-INTERACTING PROTEIN RELATED"/>
    <property type="match status" value="1"/>
</dbReference>
<dbReference type="InterPro" id="IPR024160">
    <property type="entry name" value="BIN3_SAM-bd_dom"/>
</dbReference>